<dbReference type="InterPro" id="IPR036868">
    <property type="entry name" value="TusA-like_sf"/>
</dbReference>
<name>K0NU01_DESTT</name>
<keyword evidence="3" id="KW-1185">Reference proteome</keyword>
<dbReference type="InterPro" id="IPR001455">
    <property type="entry name" value="TusA-like"/>
</dbReference>
<evidence type="ECO:0000313" key="3">
    <source>
        <dbReference type="Proteomes" id="UP000007347"/>
    </source>
</evidence>
<dbReference type="RefSeq" id="WP_014959714.1">
    <property type="nucleotide sequence ID" value="NC_018645.1"/>
</dbReference>
<gene>
    <name evidence="2" type="ordered locus">TOL2_C43840</name>
</gene>
<dbReference type="AlphaFoldDB" id="K0NU01"/>
<dbReference type="Proteomes" id="UP000007347">
    <property type="component" value="Chromosome"/>
</dbReference>
<protein>
    <submittedName>
        <fullName evidence="2">Conserved uncharacterized protein, related to SirA</fullName>
    </submittedName>
</protein>
<dbReference type="Gene3D" id="3.30.110.40">
    <property type="entry name" value="TusA-like domain"/>
    <property type="match status" value="1"/>
</dbReference>
<accession>K0NU01</accession>
<evidence type="ECO:0000313" key="2">
    <source>
        <dbReference type="EMBL" id="CCK82542.1"/>
    </source>
</evidence>
<dbReference type="SUPFAM" id="SSF64307">
    <property type="entry name" value="SirA-like"/>
    <property type="match status" value="1"/>
</dbReference>
<dbReference type="KEGG" id="dto:TOL2_C43840"/>
<sequence length="81" mass="9141">MTSKTILDLRGVISPIDLLKCKSRLKSMEQGDLIEVMLADLEVVKDLIVIIKRSGDEILYKKKSVDCICLVIKKGSRTYTK</sequence>
<proteinExistence type="predicted"/>
<dbReference type="STRING" id="651182.TOL2_C43840"/>
<reference evidence="2 3" key="1">
    <citation type="journal article" date="2013" name="Environ. Microbiol.">
        <title>Complete genome, catabolic sub-proteomes and key-metabolites of Desulfobacula toluolica Tol2, a marine, aromatic compound-degrading, sulfate-reducing bacterium.</title>
        <authorList>
            <person name="Wohlbrand L."/>
            <person name="Jacob J.H."/>
            <person name="Kube M."/>
            <person name="Mussmann M."/>
            <person name="Jarling R."/>
            <person name="Beck A."/>
            <person name="Amann R."/>
            <person name="Wilkes H."/>
            <person name="Reinhardt R."/>
            <person name="Rabus R."/>
        </authorList>
    </citation>
    <scope>NUCLEOTIDE SEQUENCE [LARGE SCALE GENOMIC DNA]</scope>
    <source>
        <strain evidence="3">DSM 7467 / Tol2</strain>
    </source>
</reference>
<feature type="domain" description="UPF0033" evidence="1">
    <location>
        <begin position="6"/>
        <end position="74"/>
    </location>
</feature>
<dbReference type="Pfam" id="PF01206">
    <property type="entry name" value="TusA"/>
    <property type="match status" value="1"/>
</dbReference>
<dbReference type="CDD" id="cd00291">
    <property type="entry name" value="SirA_YedF_YeeD"/>
    <property type="match status" value="1"/>
</dbReference>
<evidence type="ECO:0000259" key="1">
    <source>
        <dbReference type="Pfam" id="PF01206"/>
    </source>
</evidence>
<dbReference type="EMBL" id="FO203503">
    <property type="protein sequence ID" value="CCK82542.1"/>
    <property type="molecule type" value="Genomic_DNA"/>
</dbReference>
<dbReference type="OrthoDB" id="9794210at2"/>
<organism evidence="2 3">
    <name type="scientific">Desulfobacula toluolica (strain DSM 7467 / Tol2)</name>
    <dbReference type="NCBI Taxonomy" id="651182"/>
    <lineage>
        <taxon>Bacteria</taxon>
        <taxon>Pseudomonadati</taxon>
        <taxon>Thermodesulfobacteriota</taxon>
        <taxon>Desulfobacteria</taxon>
        <taxon>Desulfobacterales</taxon>
        <taxon>Desulfobacteraceae</taxon>
        <taxon>Desulfobacula</taxon>
    </lineage>
</organism>
<dbReference type="HOGENOM" id="CLU_2568326_0_0_7"/>